<dbReference type="RefSeq" id="WP_007250752.1">
    <property type="nucleotide sequence ID" value="NZ_CP047261.1"/>
</dbReference>
<keyword evidence="1" id="KW-0614">Plasmid</keyword>
<dbReference type="Proteomes" id="UP000003811">
    <property type="component" value="Plasmid pPma4326F"/>
</dbReference>
<proteinExistence type="predicted"/>
<dbReference type="EMBL" id="CP047261">
    <property type="protein sequence ID" value="QHF00472.1"/>
    <property type="molecule type" value="Genomic_DNA"/>
</dbReference>
<evidence type="ECO:0000313" key="2">
    <source>
        <dbReference type="Proteomes" id="UP000003811"/>
    </source>
</evidence>
<geneLocation type="plasmid" evidence="1 2">
    <name>pPma4326F</name>
</geneLocation>
<organism evidence="1 2">
    <name type="scientific">Pseudomonas syringae pv. maculicola str. ES4326</name>
    <dbReference type="NCBI Taxonomy" id="629265"/>
    <lineage>
        <taxon>Bacteria</taxon>
        <taxon>Pseudomonadati</taxon>
        <taxon>Pseudomonadota</taxon>
        <taxon>Gammaproteobacteria</taxon>
        <taxon>Pseudomonadales</taxon>
        <taxon>Pseudomonadaceae</taxon>
        <taxon>Pseudomonas</taxon>
    </lineage>
</organism>
<evidence type="ECO:0000313" key="1">
    <source>
        <dbReference type="EMBL" id="QHF00472.1"/>
    </source>
</evidence>
<reference evidence="1 2" key="1">
    <citation type="journal article" date="2011" name="PLoS Pathog.">
        <title>Dynamic evolution of pathogenicity revealed by sequencing and comparative genomics of 19 Pseudomonas syringae isolates.</title>
        <authorList>
            <person name="Baltrus D.A."/>
            <person name="Nishimura M.T."/>
            <person name="Romanchuk A."/>
            <person name="Chang J.H."/>
            <person name="Mukhtar M.S."/>
            <person name="Cherkis K."/>
            <person name="Roach J."/>
            <person name="Grant S.R."/>
            <person name="Jones C.D."/>
            <person name="Dangl J.L."/>
        </authorList>
    </citation>
    <scope>NUCLEOTIDE SEQUENCE [LARGE SCALE GENOMIC DNA]</scope>
    <source>
        <strain evidence="1 2">ES4326</strain>
    </source>
</reference>
<dbReference type="AlphaFoldDB" id="A0A8T8CAC6"/>
<sequence length="418" mass="47517">MPRITKAHKAGLDFLDLVFFNDLVVHVGMDTEERSQLQKVIQRVSQMVECRHSGREADVIKHLIYCILEVSLANTTEELSLVNPHLPRPPSLSSEQMEAVDNFWSDYQMAFMTVVTEQSTGVLANHAFEIAEVLIGEFAAYSPLVRRDLLTRCFVSEFTDASLGVYCWLIVSGVLPVTKHSPDRIRDEFSASFMTRLALLADYQMIVHAFNMMIGKDDGSAVYLRMRDHHNLSEDTVDRLLEIQRHFNEALNKKSLAGIPLICWRDLKNPLQVQEFFCEWSLRKVRFRMHTGSLGSWLSILGAGMVHRQLMGEYAHAARIQYPNELGTVNISALKVPAVFNACDNRHTITEFVQGKLSDYGFRINADTLYRSHSTMRKATLRLLASYCKMTRDLGVAVSAPYEDVCYVNAFIHSDKLS</sequence>
<protein>
    <submittedName>
        <fullName evidence="1">Uncharacterized protein</fullName>
    </submittedName>
</protein>
<accession>A0A8T8CAC6</accession>
<gene>
    <name evidence="1" type="ORF">PMA4326_028560</name>
</gene>
<name>A0A8T8CAC6_PSEYM</name>